<reference evidence="1" key="1">
    <citation type="submission" date="2021-09" db="EMBL/GenBank/DDBJ databases">
        <authorList>
            <consortium name="AG Swart"/>
            <person name="Singh M."/>
            <person name="Singh A."/>
            <person name="Seah K."/>
            <person name="Emmerich C."/>
        </authorList>
    </citation>
    <scope>NUCLEOTIDE SEQUENCE</scope>
    <source>
        <strain evidence="1">ATCC30299</strain>
    </source>
</reference>
<dbReference type="AlphaFoldDB" id="A0AAU9ISW8"/>
<comment type="caution">
    <text evidence="1">The sequence shown here is derived from an EMBL/GenBank/DDBJ whole genome shotgun (WGS) entry which is preliminary data.</text>
</comment>
<keyword evidence="2" id="KW-1185">Reference proteome</keyword>
<protein>
    <submittedName>
        <fullName evidence="1">Uncharacterized protein</fullName>
    </submittedName>
</protein>
<organism evidence="1 2">
    <name type="scientific">Blepharisma stoltei</name>
    <dbReference type="NCBI Taxonomy" id="1481888"/>
    <lineage>
        <taxon>Eukaryota</taxon>
        <taxon>Sar</taxon>
        <taxon>Alveolata</taxon>
        <taxon>Ciliophora</taxon>
        <taxon>Postciliodesmatophora</taxon>
        <taxon>Heterotrichea</taxon>
        <taxon>Heterotrichida</taxon>
        <taxon>Blepharismidae</taxon>
        <taxon>Blepharisma</taxon>
    </lineage>
</organism>
<dbReference type="EMBL" id="CAJZBQ010000018">
    <property type="protein sequence ID" value="CAG9317584.1"/>
    <property type="molecule type" value="Genomic_DNA"/>
</dbReference>
<accession>A0AAU9ISW8</accession>
<evidence type="ECO:0000313" key="1">
    <source>
        <dbReference type="EMBL" id="CAG9317584.1"/>
    </source>
</evidence>
<gene>
    <name evidence="1" type="ORF">BSTOLATCC_MIC18828</name>
</gene>
<sequence>MQVEQVSYATHHISPYELVIELRELTSLAYINLVYKTRAIITVSVSKNRTGKWIVVEKDFILTHTRERRISIGSLPCKYLKIQFHQGDLRSLEDLAVYGLEIAKAQQSLDPDDFQLLLNEPYKIIYQ</sequence>
<proteinExistence type="predicted"/>
<dbReference type="Proteomes" id="UP001162131">
    <property type="component" value="Unassembled WGS sequence"/>
</dbReference>
<evidence type="ECO:0000313" key="2">
    <source>
        <dbReference type="Proteomes" id="UP001162131"/>
    </source>
</evidence>
<name>A0AAU9ISW8_9CILI</name>